<dbReference type="OrthoDB" id="6927247at2759"/>
<dbReference type="EMBL" id="OV170226">
    <property type="protein sequence ID" value="CAH0726751.1"/>
    <property type="molecule type" value="Genomic_DNA"/>
</dbReference>
<evidence type="ECO:0000313" key="2">
    <source>
        <dbReference type="EMBL" id="CAH0726751.1"/>
    </source>
</evidence>
<feature type="transmembrane region" description="Helical" evidence="1">
    <location>
        <begin position="124"/>
        <end position="146"/>
    </location>
</feature>
<feature type="transmembrane region" description="Helical" evidence="1">
    <location>
        <begin position="94"/>
        <end position="118"/>
    </location>
</feature>
<keyword evidence="1" id="KW-1133">Transmembrane helix</keyword>
<feature type="non-terminal residue" evidence="2">
    <location>
        <position position="186"/>
    </location>
</feature>
<feature type="transmembrane region" description="Helical" evidence="1">
    <location>
        <begin position="21"/>
        <end position="42"/>
    </location>
</feature>
<dbReference type="Proteomes" id="UP000838878">
    <property type="component" value="Chromosome 6"/>
</dbReference>
<gene>
    <name evidence="2" type="ORF">BINO364_LOCUS12178</name>
</gene>
<name>A0A8J9YI24_9NEOP</name>
<sequence>MFCEIPQFARCCFCMPLRRGVLAFGYLNIMFSVLMIGLYSYAVHLDAGVVLVYHGVSANVEAKLGIALYCVDIIFNIVMVYGAHKIIVSYLKIFYYYTISTTVALVILELVSLINYGYLDDFELMSLFFTGLCLHVYLLFLVRSLLLKINNSGRAYENQLHQFVDGEFKIEGNGIYPSTVVPIESV</sequence>
<dbReference type="AlphaFoldDB" id="A0A8J9YI24"/>
<protein>
    <submittedName>
        <fullName evidence="2">Uncharacterized protein</fullName>
    </submittedName>
</protein>
<keyword evidence="1" id="KW-0472">Membrane</keyword>
<reference evidence="2" key="1">
    <citation type="submission" date="2021-12" db="EMBL/GenBank/DDBJ databases">
        <authorList>
            <person name="Martin H S."/>
        </authorList>
    </citation>
    <scope>NUCLEOTIDE SEQUENCE</scope>
</reference>
<keyword evidence="3" id="KW-1185">Reference proteome</keyword>
<proteinExistence type="predicted"/>
<organism evidence="2 3">
    <name type="scientific">Brenthis ino</name>
    <name type="common">lesser marbled fritillary</name>
    <dbReference type="NCBI Taxonomy" id="405034"/>
    <lineage>
        <taxon>Eukaryota</taxon>
        <taxon>Metazoa</taxon>
        <taxon>Ecdysozoa</taxon>
        <taxon>Arthropoda</taxon>
        <taxon>Hexapoda</taxon>
        <taxon>Insecta</taxon>
        <taxon>Pterygota</taxon>
        <taxon>Neoptera</taxon>
        <taxon>Endopterygota</taxon>
        <taxon>Lepidoptera</taxon>
        <taxon>Glossata</taxon>
        <taxon>Ditrysia</taxon>
        <taxon>Papilionoidea</taxon>
        <taxon>Nymphalidae</taxon>
        <taxon>Heliconiinae</taxon>
        <taxon>Argynnini</taxon>
        <taxon>Brenthis</taxon>
    </lineage>
</organism>
<accession>A0A8J9YI24</accession>
<evidence type="ECO:0000313" key="3">
    <source>
        <dbReference type="Proteomes" id="UP000838878"/>
    </source>
</evidence>
<feature type="transmembrane region" description="Helical" evidence="1">
    <location>
        <begin position="62"/>
        <end position="82"/>
    </location>
</feature>
<evidence type="ECO:0000256" key="1">
    <source>
        <dbReference type="SAM" id="Phobius"/>
    </source>
</evidence>
<keyword evidence="1" id="KW-0812">Transmembrane</keyword>